<name>A0ABR0EWT8_ZASCE</name>
<evidence type="ECO:0000259" key="2">
    <source>
        <dbReference type="SMART" id="SM00829"/>
    </source>
</evidence>
<dbReference type="PANTHER" id="PTHR43482">
    <property type="entry name" value="PROTEIN AST1-RELATED"/>
    <property type="match status" value="1"/>
</dbReference>
<dbReference type="InterPro" id="IPR011032">
    <property type="entry name" value="GroES-like_sf"/>
</dbReference>
<dbReference type="Proteomes" id="UP001305779">
    <property type="component" value="Unassembled WGS sequence"/>
</dbReference>
<dbReference type="Pfam" id="PF00107">
    <property type="entry name" value="ADH_zinc_N"/>
    <property type="match status" value="1"/>
</dbReference>
<dbReference type="InterPro" id="IPR013149">
    <property type="entry name" value="ADH-like_C"/>
</dbReference>
<comment type="caution">
    <text evidence="3">The sequence shown here is derived from an EMBL/GenBank/DDBJ whole genome shotgun (WGS) entry which is preliminary data.</text>
</comment>
<accession>A0ABR0EWT8</accession>
<feature type="region of interest" description="Disordered" evidence="1">
    <location>
        <begin position="1"/>
        <end position="24"/>
    </location>
</feature>
<sequence length="315" mass="32857">MKALRATKPNPTSPPTLTITDVPIPTPSPSELLIKIHASAIQPADILNSKGSFPHTTFPRTLGKDFSGVVIEGPSSWKGKAVFGTSGDSFSFTVDGANADYAVVPVDAVAEKPESLSFAQAASLGTPLSTAALTLQRANVQEGDFVMVLGATGSVGSFVMQIAKAKGCKTISVGRHGTDVNSTTDPTLQRAKTFTNDKGPDVVVDTVGDFALTKAAFDVLAFNGRMCFITAPRGGATTELGVDILSLYRRQVSLVGCNSAGLSQEAMGSLLRELGPELESGALKAPGEETLGIVRLERAVEAYEGKVKKAVIVFD</sequence>
<evidence type="ECO:0000313" key="3">
    <source>
        <dbReference type="EMBL" id="KAK4505551.1"/>
    </source>
</evidence>
<dbReference type="EMBL" id="JAXOVC010000002">
    <property type="protein sequence ID" value="KAK4505551.1"/>
    <property type="molecule type" value="Genomic_DNA"/>
</dbReference>
<protein>
    <recommendedName>
        <fullName evidence="2">Enoyl reductase (ER) domain-containing protein</fullName>
    </recommendedName>
</protein>
<dbReference type="InterPro" id="IPR036291">
    <property type="entry name" value="NAD(P)-bd_dom_sf"/>
</dbReference>
<dbReference type="Pfam" id="PF08240">
    <property type="entry name" value="ADH_N"/>
    <property type="match status" value="1"/>
</dbReference>
<dbReference type="SUPFAM" id="SSF50129">
    <property type="entry name" value="GroES-like"/>
    <property type="match status" value="1"/>
</dbReference>
<organism evidence="3 4">
    <name type="scientific">Zasmidium cellare</name>
    <name type="common">Wine cellar mold</name>
    <name type="synonym">Racodium cellare</name>
    <dbReference type="NCBI Taxonomy" id="395010"/>
    <lineage>
        <taxon>Eukaryota</taxon>
        <taxon>Fungi</taxon>
        <taxon>Dikarya</taxon>
        <taxon>Ascomycota</taxon>
        <taxon>Pezizomycotina</taxon>
        <taxon>Dothideomycetes</taxon>
        <taxon>Dothideomycetidae</taxon>
        <taxon>Mycosphaerellales</taxon>
        <taxon>Mycosphaerellaceae</taxon>
        <taxon>Zasmidium</taxon>
    </lineage>
</organism>
<dbReference type="InterPro" id="IPR020843">
    <property type="entry name" value="ER"/>
</dbReference>
<evidence type="ECO:0000256" key="1">
    <source>
        <dbReference type="SAM" id="MobiDB-lite"/>
    </source>
</evidence>
<proteinExistence type="predicted"/>
<dbReference type="InterPro" id="IPR052585">
    <property type="entry name" value="Lipid_raft_assoc_Zn_ADH"/>
</dbReference>
<dbReference type="SMART" id="SM00829">
    <property type="entry name" value="PKS_ER"/>
    <property type="match status" value="1"/>
</dbReference>
<feature type="domain" description="Enoyl reductase (ER)" evidence="2">
    <location>
        <begin position="12"/>
        <end position="312"/>
    </location>
</feature>
<gene>
    <name evidence="3" type="ORF">PRZ48_003514</name>
</gene>
<reference evidence="3 4" key="1">
    <citation type="journal article" date="2023" name="G3 (Bethesda)">
        <title>A chromosome-level genome assembly of Zasmidium syzygii isolated from banana leaves.</title>
        <authorList>
            <person name="van Westerhoven A.C."/>
            <person name="Mehrabi R."/>
            <person name="Talebi R."/>
            <person name="Steentjes M.B.F."/>
            <person name="Corcolon B."/>
            <person name="Chong P.A."/>
            <person name="Kema G.H.J."/>
            <person name="Seidl M.F."/>
        </authorList>
    </citation>
    <scope>NUCLEOTIDE SEQUENCE [LARGE SCALE GENOMIC DNA]</scope>
    <source>
        <strain evidence="3 4">P124</strain>
    </source>
</reference>
<dbReference type="SUPFAM" id="SSF51735">
    <property type="entry name" value="NAD(P)-binding Rossmann-fold domains"/>
    <property type="match status" value="1"/>
</dbReference>
<dbReference type="Gene3D" id="3.90.180.10">
    <property type="entry name" value="Medium-chain alcohol dehydrogenases, catalytic domain"/>
    <property type="match status" value="1"/>
</dbReference>
<dbReference type="InterPro" id="IPR013154">
    <property type="entry name" value="ADH-like_N"/>
</dbReference>
<evidence type="ECO:0000313" key="4">
    <source>
        <dbReference type="Proteomes" id="UP001305779"/>
    </source>
</evidence>
<dbReference type="Gene3D" id="3.40.50.720">
    <property type="entry name" value="NAD(P)-binding Rossmann-like Domain"/>
    <property type="match status" value="1"/>
</dbReference>
<keyword evidence="4" id="KW-1185">Reference proteome</keyword>
<dbReference type="PANTHER" id="PTHR43482:SF1">
    <property type="entry name" value="PROTEIN AST1-RELATED"/>
    <property type="match status" value="1"/>
</dbReference>